<keyword evidence="2" id="KW-1133">Transmembrane helix</keyword>
<dbReference type="RefSeq" id="WP_147893010.1">
    <property type="nucleotide sequence ID" value="NZ_BAAANR010000001.1"/>
</dbReference>
<feature type="transmembrane region" description="Helical" evidence="2">
    <location>
        <begin position="221"/>
        <end position="242"/>
    </location>
</feature>
<comment type="caution">
    <text evidence="3">The sequence shown here is derived from an EMBL/GenBank/DDBJ whole genome shotgun (WGS) entry which is preliminary data.</text>
</comment>
<protein>
    <submittedName>
        <fullName evidence="3">PepSY domain-containing protein</fullName>
    </submittedName>
</protein>
<organism evidence="3 4">
    <name type="scientific">Microbacterium hatanonis</name>
    <dbReference type="NCBI Taxonomy" id="404366"/>
    <lineage>
        <taxon>Bacteria</taxon>
        <taxon>Bacillati</taxon>
        <taxon>Actinomycetota</taxon>
        <taxon>Actinomycetes</taxon>
        <taxon>Micrococcales</taxon>
        <taxon>Microbacteriaceae</taxon>
        <taxon>Microbacterium</taxon>
    </lineage>
</organism>
<dbReference type="AlphaFoldDB" id="A0A5C8HZX8"/>
<gene>
    <name evidence="3" type="ORF">FVP77_01965</name>
</gene>
<dbReference type="EMBL" id="VRSV01000001">
    <property type="protein sequence ID" value="TXK12272.1"/>
    <property type="molecule type" value="Genomic_DNA"/>
</dbReference>
<evidence type="ECO:0000313" key="4">
    <source>
        <dbReference type="Proteomes" id="UP000321034"/>
    </source>
</evidence>
<evidence type="ECO:0000256" key="2">
    <source>
        <dbReference type="SAM" id="Phobius"/>
    </source>
</evidence>
<dbReference type="OrthoDB" id="9791166at2"/>
<sequence length="473" mass="50656">MTTTLARPDGGTPPEAKKQRGWFGQLLLRLHFYAGILVGPFIFVAAVSGALYALTPQVEQVVYDHELRAPVTDTSLTLGDQIEIAEAYIGDAATLSAVRPAPEPGDTTRVMFAQDGLGESESRAVFVDPGTGQIRGDLVVYGTSGALPLRTWVDQLHRSLNLGEPGRYYSELAASWLGVVALAGLALWIIRIRRSKAKKDFVRPNRAYSGYRRVFSWHTSVGIWVLVGALFLSATGITWSAYAGANVSNLRAALDWGTPSVSTSLSGEADAGGGEHADHHGGGSAPTGDADPATFDAVLAVAEGVNVNTRRVEIKPPAEPGTAWVVQEIQRSFPTEVDAVAVDGSTLEVVDRVDFAEFSIPAKLARWGIDLHMGSMFGLVNQIVMFVIASGIAAMVVLGYAMWWKRRPTRTGALVGTPPRRGALRGAPWWGIVAVIVGAVAVGLWLPFVGYTLAAFVVVDVVVGWWQRARTRA</sequence>
<feature type="transmembrane region" description="Helical" evidence="2">
    <location>
        <begin position="168"/>
        <end position="190"/>
    </location>
</feature>
<feature type="transmembrane region" description="Helical" evidence="2">
    <location>
        <begin position="30"/>
        <end position="54"/>
    </location>
</feature>
<keyword evidence="4" id="KW-1185">Reference proteome</keyword>
<dbReference type="InterPro" id="IPR005625">
    <property type="entry name" value="PepSY-ass_TM"/>
</dbReference>
<dbReference type="Pfam" id="PF03929">
    <property type="entry name" value="PepSY_TM"/>
    <property type="match status" value="1"/>
</dbReference>
<name>A0A5C8HZX8_9MICO</name>
<dbReference type="Proteomes" id="UP000321034">
    <property type="component" value="Unassembled WGS sequence"/>
</dbReference>
<feature type="transmembrane region" description="Helical" evidence="2">
    <location>
        <begin position="383"/>
        <end position="403"/>
    </location>
</feature>
<reference evidence="3 4" key="1">
    <citation type="submission" date="2019-08" db="EMBL/GenBank/DDBJ databases">
        <authorList>
            <person name="Dong K."/>
        </authorList>
    </citation>
    <scope>NUCLEOTIDE SEQUENCE [LARGE SCALE GENOMIC DNA]</scope>
    <source>
        <strain evidence="3 4">JCM14558</strain>
    </source>
</reference>
<keyword evidence="2" id="KW-0472">Membrane</keyword>
<evidence type="ECO:0000256" key="1">
    <source>
        <dbReference type="SAM" id="MobiDB-lite"/>
    </source>
</evidence>
<keyword evidence="2" id="KW-0812">Transmembrane</keyword>
<feature type="transmembrane region" description="Helical" evidence="2">
    <location>
        <begin position="448"/>
        <end position="466"/>
    </location>
</feature>
<dbReference type="PANTHER" id="PTHR34219:SF1">
    <property type="entry name" value="PEPSY DOMAIN-CONTAINING PROTEIN"/>
    <property type="match status" value="1"/>
</dbReference>
<evidence type="ECO:0000313" key="3">
    <source>
        <dbReference type="EMBL" id="TXK12272.1"/>
    </source>
</evidence>
<proteinExistence type="predicted"/>
<feature type="transmembrane region" description="Helical" evidence="2">
    <location>
        <begin position="423"/>
        <end position="442"/>
    </location>
</feature>
<dbReference type="PANTHER" id="PTHR34219">
    <property type="entry name" value="IRON-REGULATED INNER MEMBRANE PROTEIN-RELATED"/>
    <property type="match status" value="1"/>
</dbReference>
<feature type="region of interest" description="Disordered" evidence="1">
    <location>
        <begin position="264"/>
        <end position="288"/>
    </location>
</feature>
<accession>A0A5C8HZX8</accession>